<dbReference type="EMBL" id="QGKX02001521">
    <property type="protein sequence ID" value="KAF3511421.1"/>
    <property type="molecule type" value="Genomic_DNA"/>
</dbReference>
<reference evidence="2" key="1">
    <citation type="submission" date="2019-12" db="EMBL/GenBank/DDBJ databases">
        <title>Genome sequencing and annotation of Brassica cretica.</title>
        <authorList>
            <person name="Studholme D.J."/>
            <person name="Sarris P."/>
        </authorList>
    </citation>
    <scope>NUCLEOTIDE SEQUENCE</scope>
    <source>
        <strain evidence="2">PFS-109/04</strain>
        <tissue evidence="2">Leaf</tissue>
    </source>
</reference>
<feature type="compositionally biased region" description="Basic and acidic residues" evidence="1">
    <location>
        <begin position="1"/>
        <end position="10"/>
    </location>
</feature>
<sequence>MMTPREDLVHHPPSSIDIRPKPSSTVSKNPNYDNQYLTHDKFGTFRDPNGYARKIDGYVLQVSRENIADILRMANGADNLFIQQHTVDRPWILPIISHDL</sequence>
<accession>A0A8S9PB79</accession>
<dbReference type="Proteomes" id="UP000712600">
    <property type="component" value="Unassembled WGS sequence"/>
</dbReference>
<evidence type="ECO:0000256" key="1">
    <source>
        <dbReference type="SAM" id="MobiDB-lite"/>
    </source>
</evidence>
<feature type="region of interest" description="Disordered" evidence="1">
    <location>
        <begin position="1"/>
        <end position="33"/>
    </location>
</feature>
<evidence type="ECO:0000313" key="3">
    <source>
        <dbReference type="Proteomes" id="UP000712600"/>
    </source>
</evidence>
<protein>
    <submittedName>
        <fullName evidence="2">Uncharacterized protein</fullName>
    </submittedName>
</protein>
<evidence type="ECO:0000313" key="2">
    <source>
        <dbReference type="EMBL" id="KAF3511421.1"/>
    </source>
</evidence>
<name>A0A8S9PB79_BRACR</name>
<comment type="caution">
    <text evidence="2">The sequence shown here is derived from an EMBL/GenBank/DDBJ whole genome shotgun (WGS) entry which is preliminary data.</text>
</comment>
<feature type="compositionally biased region" description="Polar residues" evidence="1">
    <location>
        <begin position="22"/>
        <end position="33"/>
    </location>
</feature>
<dbReference type="AlphaFoldDB" id="A0A8S9PB79"/>
<proteinExistence type="predicted"/>
<gene>
    <name evidence="2" type="ORF">F2Q69_00006585</name>
</gene>
<organism evidence="2 3">
    <name type="scientific">Brassica cretica</name>
    <name type="common">Mustard</name>
    <dbReference type="NCBI Taxonomy" id="69181"/>
    <lineage>
        <taxon>Eukaryota</taxon>
        <taxon>Viridiplantae</taxon>
        <taxon>Streptophyta</taxon>
        <taxon>Embryophyta</taxon>
        <taxon>Tracheophyta</taxon>
        <taxon>Spermatophyta</taxon>
        <taxon>Magnoliopsida</taxon>
        <taxon>eudicotyledons</taxon>
        <taxon>Gunneridae</taxon>
        <taxon>Pentapetalae</taxon>
        <taxon>rosids</taxon>
        <taxon>malvids</taxon>
        <taxon>Brassicales</taxon>
        <taxon>Brassicaceae</taxon>
        <taxon>Brassiceae</taxon>
        <taxon>Brassica</taxon>
    </lineage>
</organism>